<keyword evidence="5 7" id="KW-0949">S-adenosyl-L-methionine</keyword>
<sequence length="307" mass="34836">MTGADLTNLNFLRDYLDQNKLMPRKKFGQNFAIDNSMFEKLMTSAELHPSDTVLEIGPGIGTLTERLLSFGSDVIAVEIDRGFCELLSHHFKNRPNFSLISGDFLKPKVQEELTARLNAIKTPVKVIANVPYYITTPIITTLFLSGIRYSSIVLTIQKEVAQRLAAQPGGKTYGSITIFARYYADCEIYAELPPQSFFPSPKVFSSIIRFTPYESSPYQCKNPLFFHKIVKLCFNERRKMIKNNVQKLLKGFQCDSDAMTPDIIDKLLADNSIKPTDRPENIDIAQYVTLSESLWRLCPENIKNKNA</sequence>
<keyword evidence="3 7" id="KW-0489">Methyltransferase</keyword>
<keyword evidence="4 7" id="KW-0808">Transferase</keyword>
<proteinExistence type="inferred from homology"/>
<evidence type="ECO:0000256" key="4">
    <source>
        <dbReference type="ARBA" id="ARBA00022679"/>
    </source>
</evidence>
<evidence type="ECO:0000256" key="6">
    <source>
        <dbReference type="ARBA" id="ARBA00022884"/>
    </source>
</evidence>
<feature type="binding site" evidence="7 8">
    <location>
        <position position="129"/>
    </location>
    <ligand>
        <name>S-adenosyl-L-methionine</name>
        <dbReference type="ChEBI" id="CHEBI:59789"/>
    </ligand>
</feature>
<evidence type="ECO:0000256" key="2">
    <source>
        <dbReference type="ARBA" id="ARBA00022552"/>
    </source>
</evidence>
<accession>A0A3A4RIM7</accession>
<dbReference type="HAMAP" id="MF_00607">
    <property type="entry name" value="16SrRNA_methyltr_A"/>
    <property type="match status" value="1"/>
</dbReference>
<gene>
    <name evidence="7 10" type="primary">rsmA</name>
    <name evidence="7" type="synonym">ksgA</name>
    <name evidence="10" type="ORF">C4541_01660</name>
</gene>
<reference evidence="10 11" key="1">
    <citation type="journal article" date="2017" name="ISME J.">
        <title>Energy and carbon metabolisms in a deep terrestrial subsurface fluid microbial community.</title>
        <authorList>
            <person name="Momper L."/>
            <person name="Jungbluth S.P."/>
            <person name="Lee M.D."/>
            <person name="Amend J.P."/>
        </authorList>
    </citation>
    <scope>NUCLEOTIDE SEQUENCE [LARGE SCALE GENOMIC DNA]</scope>
    <source>
        <strain evidence="10">SURF_26</strain>
    </source>
</reference>
<dbReference type="SUPFAM" id="SSF53335">
    <property type="entry name" value="S-adenosyl-L-methionine-dependent methyltransferases"/>
    <property type="match status" value="1"/>
</dbReference>
<dbReference type="SMART" id="SM00650">
    <property type="entry name" value="rADc"/>
    <property type="match status" value="1"/>
</dbReference>
<dbReference type="InterPro" id="IPR020596">
    <property type="entry name" value="rRNA_Ade_Mease_Trfase_CS"/>
</dbReference>
<comment type="similarity">
    <text evidence="7">Belongs to the class I-like SAM-binding methyltransferase superfamily. rRNA adenine N(6)-methyltransferase family. RsmA subfamily.</text>
</comment>
<dbReference type="NCBIfam" id="TIGR00755">
    <property type="entry name" value="ksgA"/>
    <property type="match status" value="1"/>
</dbReference>
<dbReference type="InterPro" id="IPR023165">
    <property type="entry name" value="rRNA_Ade_diMease-like_C"/>
</dbReference>
<comment type="subcellular location">
    <subcellularLocation>
        <location evidence="7">Cytoplasm</location>
    </subcellularLocation>
</comment>
<evidence type="ECO:0000313" key="11">
    <source>
        <dbReference type="Proteomes" id="UP000266426"/>
    </source>
</evidence>
<dbReference type="GO" id="GO:0005829">
    <property type="term" value="C:cytosol"/>
    <property type="evidence" value="ECO:0007669"/>
    <property type="project" value="TreeGrafter"/>
</dbReference>
<evidence type="ECO:0000256" key="8">
    <source>
        <dbReference type="PROSITE-ProRule" id="PRU01026"/>
    </source>
</evidence>
<evidence type="ECO:0000256" key="5">
    <source>
        <dbReference type="ARBA" id="ARBA00022691"/>
    </source>
</evidence>
<organism evidence="10 11">
    <name type="scientific">Candidatus Auribacter fodinae</name>
    <dbReference type="NCBI Taxonomy" id="2093366"/>
    <lineage>
        <taxon>Bacteria</taxon>
        <taxon>Pseudomonadati</taxon>
        <taxon>Candidatus Auribacterota</taxon>
        <taxon>Candidatus Auribacteria</taxon>
        <taxon>Candidatus Auribacterales</taxon>
        <taxon>Candidatus Auribacteraceae</taxon>
        <taxon>Candidatus Auribacter</taxon>
    </lineage>
</organism>
<dbReference type="GO" id="GO:0003723">
    <property type="term" value="F:RNA binding"/>
    <property type="evidence" value="ECO:0007669"/>
    <property type="project" value="UniProtKB-UniRule"/>
</dbReference>
<comment type="caution">
    <text evidence="7 8">Lacks conserved residue(s) required for the propagation of feature annotation.</text>
</comment>
<comment type="function">
    <text evidence="7">Specifically dimethylates two adjacent adenosines (A1518 and A1519) in the loop of a conserved hairpin near the 3'-end of 16S rRNA in the 30S particle. May play a critical role in biogenesis of 30S subunits.</text>
</comment>
<dbReference type="PANTHER" id="PTHR11727">
    <property type="entry name" value="DIMETHYLADENOSINE TRANSFERASE"/>
    <property type="match status" value="1"/>
</dbReference>
<feature type="binding site" evidence="7 8">
    <location>
        <position position="103"/>
    </location>
    <ligand>
        <name>S-adenosyl-L-methionine</name>
        <dbReference type="ChEBI" id="CHEBI:59789"/>
    </ligand>
</feature>
<dbReference type="InterPro" id="IPR001737">
    <property type="entry name" value="KsgA/Erm"/>
</dbReference>
<evidence type="ECO:0000259" key="9">
    <source>
        <dbReference type="SMART" id="SM00650"/>
    </source>
</evidence>
<dbReference type="GO" id="GO:0052908">
    <property type="term" value="F:16S rRNA (adenine(1518)-N(6)/adenine(1519)-N(6))-dimethyltransferase activity"/>
    <property type="evidence" value="ECO:0007669"/>
    <property type="project" value="UniProtKB-EC"/>
</dbReference>
<evidence type="ECO:0000313" key="10">
    <source>
        <dbReference type="EMBL" id="RJP61535.1"/>
    </source>
</evidence>
<keyword evidence="1 7" id="KW-0963">Cytoplasm</keyword>
<dbReference type="Pfam" id="PF00398">
    <property type="entry name" value="RrnaAD"/>
    <property type="match status" value="1"/>
</dbReference>
<evidence type="ECO:0000256" key="7">
    <source>
        <dbReference type="HAMAP-Rule" id="MF_00607"/>
    </source>
</evidence>
<dbReference type="EMBL" id="QZJZ01000011">
    <property type="protein sequence ID" value="RJP61535.1"/>
    <property type="molecule type" value="Genomic_DNA"/>
</dbReference>
<feature type="binding site" evidence="7 8">
    <location>
        <position position="30"/>
    </location>
    <ligand>
        <name>S-adenosyl-L-methionine</name>
        <dbReference type="ChEBI" id="CHEBI:59789"/>
    </ligand>
</feature>
<keyword evidence="6 7" id="KW-0694">RNA-binding</keyword>
<dbReference type="InterPro" id="IPR029063">
    <property type="entry name" value="SAM-dependent_MTases_sf"/>
</dbReference>
<keyword evidence="2 7" id="KW-0698">rRNA processing</keyword>
<dbReference type="PROSITE" id="PS51689">
    <property type="entry name" value="SAM_RNA_A_N6_MT"/>
    <property type="match status" value="1"/>
</dbReference>
<dbReference type="EC" id="2.1.1.182" evidence="7"/>
<name>A0A3A4RIM7_9BACT</name>
<evidence type="ECO:0000256" key="3">
    <source>
        <dbReference type="ARBA" id="ARBA00022603"/>
    </source>
</evidence>
<dbReference type="Gene3D" id="1.10.8.100">
    <property type="entry name" value="Ribosomal RNA adenine dimethylase-like, domain 2"/>
    <property type="match status" value="1"/>
</dbReference>
<dbReference type="FunFam" id="3.40.50.150:FF:000023">
    <property type="entry name" value="Ribosomal RNA small subunit methyltransferase A"/>
    <property type="match status" value="1"/>
</dbReference>
<dbReference type="Gene3D" id="3.40.50.150">
    <property type="entry name" value="Vaccinia Virus protein VP39"/>
    <property type="match status" value="1"/>
</dbReference>
<evidence type="ECO:0000256" key="1">
    <source>
        <dbReference type="ARBA" id="ARBA00022490"/>
    </source>
</evidence>
<dbReference type="InterPro" id="IPR020598">
    <property type="entry name" value="rRNA_Ade_methylase_Trfase_N"/>
</dbReference>
<comment type="catalytic activity">
    <reaction evidence="7">
        <text>adenosine(1518)/adenosine(1519) in 16S rRNA + 4 S-adenosyl-L-methionine = N(6)-dimethyladenosine(1518)/N(6)-dimethyladenosine(1519) in 16S rRNA + 4 S-adenosyl-L-homocysteine + 4 H(+)</text>
        <dbReference type="Rhea" id="RHEA:19609"/>
        <dbReference type="Rhea" id="RHEA-COMP:10232"/>
        <dbReference type="Rhea" id="RHEA-COMP:10233"/>
        <dbReference type="ChEBI" id="CHEBI:15378"/>
        <dbReference type="ChEBI" id="CHEBI:57856"/>
        <dbReference type="ChEBI" id="CHEBI:59789"/>
        <dbReference type="ChEBI" id="CHEBI:74411"/>
        <dbReference type="ChEBI" id="CHEBI:74493"/>
        <dbReference type="EC" id="2.1.1.182"/>
    </reaction>
</comment>
<dbReference type="PANTHER" id="PTHR11727:SF7">
    <property type="entry name" value="DIMETHYLADENOSINE TRANSFERASE-RELATED"/>
    <property type="match status" value="1"/>
</dbReference>
<dbReference type="CDD" id="cd02440">
    <property type="entry name" value="AdoMet_MTases"/>
    <property type="match status" value="1"/>
</dbReference>
<dbReference type="AlphaFoldDB" id="A0A3A4RIM7"/>
<comment type="caution">
    <text evidence="10">The sequence shown here is derived from an EMBL/GenBank/DDBJ whole genome shotgun (WGS) entry which is preliminary data.</text>
</comment>
<dbReference type="PROSITE" id="PS01131">
    <property type="entry name" value="RRNA_A_DIMETH"/>
    <property type="match status" value="1"/>
</dbReference>
<dbReference type="Proteomes" id="UP000266426">
    <property type="component" value="Unassembled WGS sequence"/>
</dbReference>
<feature type="binding site" evidence="7 8">
    <location>
        <position position="57"/>
    </location>
    <ligand>
        <name>S-adenosyl-L-methionine</name>
        <dbReference type="ChEBI" id="CHEBI:59789"/>
    </ligand>
</feature>
<dbReference type="InterPro" id="IPR011530">
    <property type="entry name" value="rRNA_adenine_dimethylase"/>
</dbReference>
<protein>
    <recommendedName>
        <fullName evidence="7">Ribosomal RNA small subunit methyltransferase A</fullName>
        <ecNumber evidence="7">2.1.1.182</ecNumber>
    </recommendedName>
    <alternativeName>
        <fullName evidence="7">16S rRNA (adenine(1518)-N(6)/adenine(1519)-N(6))-dimethyltransferase</fullName>
    </alternativeName>
    <alternativeName>
        <fullName evidence="7">16S rRNA dimethyladenosine transferase</fullName>
    </alternativeName>
    <alternativeName>
        <fullName evidence="7">16S rRNA dimethylase</fullName>
    </alternativeName>
    <alternativeName>
        <fullName evidence="7">S-adenosylmethionine-6-N', N'-adenosyl(rRNA) dimethyltransferase</fullName>
    </alternativeName>
</protein>
<feature type="domain" description="Ribosomal RNA adenine methylase transferase N-terminal" evidence="9">
    <location>
        <begin position="37"/>
        <end position="214"/>
    </location>
</feature>
<feature type="binding site" evidence="7 8">
    <location>
        <position position="78"/>
    </location>
    <ligand>
        <name>S-adenosyl-L-methionine</name>
        <dbReference type="ChEBI" id="CHEBI:59789"/>
    </ligand>
</feature>